<dbReference type="PIR" id="D84399">
    <property type="entry name" value="D84399"/>
</dbReference>
<reference evidence="2" key="4">
    <citation type="journal article" date="2019" name="Microbiol. Resour. Announc.">
        <title>The genome of the Halobacterium salinarum type strain is closely related to that of the laboratory strains NRC-1 and R1.</title>
        <authorList>
            <person name="Pfeiffer F."/>
            <person name="Marchfelder A."/>
            <person name="Habermann B.H."/>
            <person name="Dyall-Smith M."/>
        </authorList>
    </citation>
    <scope>NUCLEOTIDE SEQUENCE</scope>
    <source>
        <strain evidence="2">NRC-1</strain>
    </source>
</reference>
<dbReference type="PaxDb" id="64091-VNG_2495H"/>
<keyword evidence="3" id="KW-1185">Reference proteome</keyword>
<dbReference type="HOGENOM" id="CLU_2550157_0_0_2"/>
<dbReference type="STRING" id="64091.VNG_2495H"/>
<evidence type="ECO:0000313" key="3">
    <source>
        <dbReference type="Proteomes" id="UP000000554"/>
    </source>
</evidence>
<accession>Q9HML1</accession>
<proteinExistence type="predicted"/>
<organism evidence="1 3">
    <name type="scientific">Halobacterium salinarum (strain ATCC 700922 / JCM 11081 / NRC-1)</name>
    <name type="common">Halobacterium halobium</name>
    <dbReference type="NCBI Taxonomy" id="64091"/>
    <lineage>
        <taxon>Archaea</taxon>
        <taxon>Methanobacteriati</taxon>
        <taxon>Methanobacteriota</taxon>
        <taxon>Stenosarchaea group</taxon>
        <taxon>Halobacteria</taxon>
        <taxon>Halobacteriales</taxon>
        <taxon>Halobacteriaceae</taxon>
        <taxon>Halobacterium</taxon>
        <taxon>Halobacterium salinarum NRC-34001</taxon>
    </lineage>
</organism>
<dbReference type="KEGG" id="hal:VNG_2495H"/>
<dbReference type="EMBL" id="AE004437">
    <property type="protein sequence ID" value="AAG20560.1"/>
    <property type="molecule type" value="Genomic_DNA"/>
</dbReference>
<gene>
    <name evidence="1" type="ordered locus">VNG_2495H</name>
</gene>
<evidence type="ECO:0000313" key="1">
    <source>
        <dbReference type="EMBL" id="AAG20560.1"/>
    </source>
</evidence>
<protein>
    <submittedName>
        <fullName evidence="2">Spurious ORF</fullName>
    </submittedName>
</protein>
<dbReference type="EMBL" id="BK010829">
    <property type="protein sequence ID" value="DAC79323.1"/>
    <property type="molecule type" value="Genomic_DNA"/>
</dbReference>
<reference evidence="2" key="3">
    <citation type="journal article" date="2015" name="Life">
        <title>A manual curation strategy to improve genome annotation: application to a set of haloarchael genomes.</title>
        <authorList>
            <person name="Pfeiffer F."/>
            <person name="Oesterhelt D."/>
        </authorList>
    </citation>
    <scope>NUCLEOTIDE SEQUENCE</scope>
    <source>
        <strain evidence="2">NRC-1</strain>
    </source>
</reference>
<dbReference type="Proteomes" id="UP000000554">
    <property type="component" value="Chromosome"/>
</dbReference>
<reference evidence="1 3" key="1">
    <citation type="journal article" date="2000" name="Proc. Natl. Acad. Sci. U.S.A.">
        <title>Genome sequence of Halobacterium species NRC-1.</title>
        <authorList>
            <person name="Ng W.V."/>
            <person name="Kennedy S.P."/>
            <person name="Mahairas G.G."/>
            <person name="Berquist B."/>
            <person name="Pan M."/>
            <person name="Shukla H.D."/>
            <person name="Lasky S.R."/>
            <person name="Baliga N.S."/>
            <person name="Thorsson V."/>
            <person name="Sbrogna J."/>
            <person name="Swartzell S."/>
            <person name="Weir D."/>
            <person name="Hall J."/>
            <person name="Dahl T.A."/>
            <person name="Welti R."/>
            <person name="Goo Y.A."/>
            <person name="Leithauser B."/>
            <person name="Keller K."/>
            <person name="Cruz R."/>
            <person name="Danson M.J."/>
            <person name="Hough D.W."/>
            <person name="Maddocks D.G."/>
            <person name="Jablonski P.E."/>
            <person name="Krebs M.P."/>
            <person name="Angevine C.M."/>
            <person name="Dale H."/>
            <person name="Isenbarger T.A."/>
            <person name="Peck R.F."/>
            <person name="Pohlschroder M."/>
            <person name="Spudich J.L."/>
            <person name="Jung K.W."/>
            <person name="Alam M."/>
            <person name="Freitas T."/>
            <person name="Hou S."/>
            <person name="Daniels C.J."/>
            <person name="Dennis P.P."/>
            <person name="Omer A.D."/>
            <person name="Ebhardt H."/>
            <person name="Lowe T.M."/>
            <person name="Liang P."/>
            <person name="Riley M."/>
            <person name="Hood L."/>
            <person name="DasSarma S."/>
        </authorList>
    </citation>
    <scope>NUCLEOTIDE SEQUENCE [LARGE SCALE GENOMIC DNA]</scope>
    <source>
        <strain evidence="3">ATCC 700922 / JCM 11081 / NRC-1</strain>
        <strain evidence="1">NRC-1</strain>
    </source>
</reference>
<evidence type="ECO:0000313" key="2">
    <source>
        <dbReference type="EMBL" id="DAC79323.1"/>
    </source>
</evidence>
<name>Q9HML1_HALSA</name>
<sequence length="82" mass="8490">MPGAPRAGLRPLDLELVAELLERVAVGDVFQALLEVLLADADFEAAFLDGEVGVPVAVVTLHEGSLGLEPPEPHDSDTTGGC</sequence>
<reference evidence="2" key="2">
    <citation type="journal article" date="2008" name="Genomics">
        <title>Evolution in the laboratory: the genome of Halobacterium salinarum strain R1 compared to that of strain NRC-1.</title>
        <authorList>
            <person name="Pfeiffer F."/>
            <person name="Schuster S.C."/>
            <person name="Broicher A."/>
            <person name="Falb M."/>
            <person name="Palm P."/>
            <person name="Rodewald K."/>
            <person name="Ruepp A."/>
            <person name="Soppa J."/>
            <person name="Tittor J."/>
            <person name="Oesterhelt D."/>
        </authorList>
    </citation>
    <scope>NUCLEOTIDE SEQUENCE</scope>
    <source>
        <strain evidence="2">NRC-1</strain>
    </source>
</reference>
<dbReference type="AlphaFoldDB" id="Q9HML1"/>